<dbReference type="GO" id="GO:0055085">
    <property type="term" value="P:transmembrane transport"/>
    <property type="evidence" value="ECO:0007669"/>
    <property type="project" value="InterPro"/>
</dbReference>
<accession>A0A455T8T4</accession>
<feature type="domain" description="YknX-like beta-barrel" evidence="2">
    <location>
        <begin position="147"/>
        <end position="238"/>
    </location>
</feature>
<evidence type="ECO:0000259" key="1">
    <source>
        <dbReference type="Pfam" id="PF25973"/>
    </source>
</evidence>
<dbReference type="Pfam" id="PF25990">
    <property type="entry name" value="Beta-barrel_YknX"/>
    <property type="match status" value="1"/>
</dbReference>
<dbReference type="PANTHER" id="PTHR30386">
    <property type="entry name" value="MEMBRANE FUSION SUBUNIT OF EMRAB-TOLC MULTIDRUG EFFLUX PUMP"/>
    <property type="match status" value="1"/>
</dbReference>
<name>A0A455T8T4_9CHLR</name>
<dbReference type="Pfam" id="PF25973">
    <property type="entry name" value="BSH_CzcB"/>
    <property type="match status" value="1"/>
</dbReference>
<dbReference type="InterPro" id="IPR050739">
    <property type="entry name" value="MFP"/>
</dbReference>
<proteinExistence type="predicted"/>
<feature type="domain" description="CzcB-like barrel-sandwich hybrid" evidence="1">
    <location>
        <begin position="45"/>
        <end position="142"/>
    </location>
</feature>
<reference evidence="3" key="1">
    <citation type="submission" date="2018-12" db="EMBL/GenBank/DDBJ databases">
        <title>Novel natural products biosynthetic potential of the class Ktedonobacteria.</title>
        <authorList>
            <person name="Zheng Y."/>
            <person name="Saitou A."/>
            <person name="Wang C.M."/>
            <person name="Toyoda A."/>
            <person name="Minakuchi Y."/>
            <person name="Sekiguchi Y."/>
            <person name="Ueda K."/>
            <person name="Takano H."/>
            <person name="Sakai Y."/>
            <person name="Yokota A."/>
            <person name="Yabe S."/>
        </authorList>
    </citation>
    <scope>NUCLEOTIDE SEQUENCE</scope>
    <source>
        <strain evidence="3">A3-2</strain>
    </source>
</reference>
<gene>
    <name evidence="3" type="ORF">KTA_40720</name>
</gene>
<protein>
    <submittedName>
        <fullName evidence="3">Secretion protein HlyD</fullName>
    </submittedName>
</protein>
<dbReference type="Gene3D" id="2.40.30.170">
    <property type="match status" value="1"/>
</dbReference>
<dbReference type="EMBL" id="AP019377">
    <property type="protein sequence ID" value="BBH95873.1"/>
    <property type="molecule type" value="Genomic_DNA"/>
</dbReference>
<evidence type="ECO:0000259" key="2">
    <source>
        <dbReference type="Pfam" id="PF25990"/>
    </source>
</evidence>
<dbReference type="SUPFAM" id="SSF111369">
    <property type="entry name" value="HlyD-like secretion proteins"/>
    <property type="match status" value="1"/>
</dbReference>
<organism evidence="3">
    <name type="scientific">Thermogemmatispora argillosa</name>
    <dbReference type="NCBI Taxonomy" id="2045280"/>
    <lineage>
        <taxon>Bacteria</taxon>
        <taxon>Bacillati</taxon>
        <taxon>Chloroflexota</taxon>
        <taxon>Ktedonobacteria</taxon>
        <taxon>Thermogemmatisporales</taxon>
        <taxon>Thermogemmatisporaceae</taxon>
        <taxon>Thermogemmatispora</taxon>
    </lineage>
</organism>
<dbReference type="AlphaFoldDB" id="A0A455T8T4"/>
<dbReference type="InterPro" id="IPR058647">
    <property type="entry name" value="BSH_CzcB-like"/>
</dbReference>
<dbReference type="Gene3D" id="2.40.50.100">
    <property type="match status" value="1"/>
</dbReference>
<sequence>MRRLILVPVLTVIALFAIVGGIAYWIYYNYMYYSTDDAQVTAPIVTISAPTSGTLTTLSANLGDHVNAGQTLAQVTPVVAATTGTSATAATSAQPAASTTAASRTSAARALPLTSPISGTVIQVAVVPGQQVTAGSPLLEIYDPSHLTVTAYVDENAINNIQTGQSVDITIDAYKDTKFTGHVKQIVQAAASEFSLLPVQDNASGNFTKVGQRIPVIITLDGSAGKTLMPGMSAEVTIHLH</sequence>
<dbReference type="InterPro" id="IPR058636">
    <property type="entry name" value="Beta-barrel_YknX"/>
</dbReference>
<evidence type="ECO:0000313" key="3">
    <source>
        <dbReference type="EMBL" id="BBH95873.1"/>
    </source>
</evidence>